<dbReference type="RefSeq" id="WP_372447821.1">
    <property type="nucleotide sequence ID" value="NZ_JAGINW010000001.1"/>
</dbReference>
<sequence length="219" mass="23083">MDPTGLPNQDEPPRPPKPPVPAAKRIFPPNPLQALLVVVGFVALLFVIEGVDVVLGHTLDYHGIWPRDIDEWDGILWAPLLHAGWDHLLANAVPFLVLGLLATAGGMGQFLGVTTIIWLASGVGTFLVGQDGVHLGASGVVFGFLTFLLVRGLFVRSVPQILIAVGVFAVYGSVLWGVLPNQPGISWEGHLSGAIGGILAAWLVGRALRQAARPPAISG</sequence>
<dbReference type="Pfam" id="PF01694">
    <property type="entry name" value="Rhomboid"/>
    <property type="match status" value="1"/>
</dbReference>
<keyword evidence="9" id="KW-1185">Reference proteome</keyword>
<evidence type="ECO:0000259" key="7">
    <source>
        <dbReference type="Pfam" id="PF01694"/>
    </source>
</evidence>
<dbReference type="PANTHER" id="PTHR43066">
    <property type="entry name" value="RHOMBOID-RELATED PROTEIN"/>
    <property type="match status" value="1"/>
</dbReference>
<feature type="transmembrane region" description="Helical" evidence="6">
    <location>
        <begin position="185"/>
        <end position="204"/>
    </location>
</feature>
<organism evidence="8 9">
    <name type="scientific">Kibdelosporangium banguiense</name>
    <dbReference type="NCBI Taxonomy" id="1365924"/>
    <lineage>
        <taxon>Bacteria</taxon>
        <taxon>Bacillati</taxon>
        <taxon>Actinomycetota</taxon>
        <taxon>Actinomycetes</taxon>
        <taxon>Pseudonocardiales</taxon>
        <taxon>Pseudonocardiaceae</taxon>
        <taxon>Kibdelosporangium</taxon>
    </lineage>
</organism>
<evidence type="ECO:0000256" key="2">
    <source>
        <dbReference type="ARBA" id="ARBA00022692"/>
    </source>
</evidence>
<proteinExistence type="predicted"/>
<dbReference type="InterPro" id="IPR022764">
    <property type="entry name" value="Peptidase_S54_rhomboid_dom"/>
</dbReference>
<evidence type="ECO:0000256" key="4">
    <source>
        <dbReference type="ARBA" id="ARBA00023136"/>
    </source>
</evidence>
<feature type="transmembrane region" description="Helical" evidence="6">
    <location>
        <begin position="34"/>
        <end position="55"/>
    </location>
</feature>
<evidence type="ECO:0000256" key="3">
    <source>
        <dbReference type="ARBA" id="ARBA00022989"/>
    </source>
</evidence>
<keyword evidence="8" id="KW-0645">Protease</keyword>
<dbReference type="Proteomes" id="UP001519332">
    <property type="component" value="Unassembled WGS sequence"/>
</dbReference>
<dbReference type="GO" id="GO:0006508">
    <property type="term" value="P:proteolysis"/>
    <property type="evidence" value="ECO:0007669"/>
    <property type="project" value="UniProtKB-KW"/>
</dbReference>
<name>A0ABS4T6V9_9PSEU</name>
<dbReference type="EMBL" id="JAGINW010000001">
    <property type="protein sequence ID" value="MBP2320152.1"/>
    <property type="molecule type" value="Genomic_DNA"/>
</dbReference>
<reference evidence="8 9" key="1">
    <citation type="submission" date="2021-03" db="EMBL/GenBank/DDBJ databases">
        <title>Sequencing the genomes of 1000 actinobacteria strains.</title>
        <authorList>
            <person name="Klenk H.-P."/>
        </authorList>
    </citation>
    <scope>NUCLEOTIDE SEQUENCE [LARGE SCALE GENOMIC DNA]</scope>
    <source>
        <strain evidence="8 9">DSM 46670</strain>
    </source>
</reference>
<keyword evidence="2 6" id="KW-0812">Transmembrane</keyword>
<feature type="transmembrane region" description="Helical" evidence="6">
    <location>
        <begin position="161"/>
        <end position="179"/>
    </location>
</feature>
<accession>A0ABS4T6V9</accession>
<protein>
    <submittedName>
        <fullName evidence="8">Membrane associated rhomboid family serine protease</fullName>
    </submittedName>
</protein>
<evidence type="ECO:0000256" key="5">
    <source>
        <dbReference type="SAM" id="MobiDB-lite"/>
    </source>
</evidence>
<comment type="caution">
    <text evidence="8">The sequence shown here is derived from an EMBL/GenBank/DDBJ whole genome shotgun (WGS) entry which is preliminary data.</text>
</comment>
<feature type="region of interest" description="Disordered" evidence="5">
    <location>
        <begin position="1"/>
        <end position="23"/>
    </location>
</feature>
<evidence type="ECO:0000313" key="9">
    <source>
        <dbReference type="Proteomes" id="UP001519332"/>
    </source>
</evidence>
<dbReference type="InterPro" id="IPR035952">
    <property type="entry name" value="Rhomboid-like_sf"/>
</dbReference>
<gene>
    <name evidence="8" type="ORF">JOF56_000537</name>
</gene>
<feature type="domain" description="Peptidase S54 rhomboid" evidence="7">
    <location>
        <begin position="72"/>
        <end position="206"/>
    </location>
</feature>
<keyword evidence="3 6" id="KW-1133">Transmembrane helix</keyword>
<feature type="transmembrane region" description="Helical" evidence="6">
    <location>
        <begin position="135"/>
        <end position="154"/>
    </location>
</feature>
<dbReference type="SUPFAM" id="SSF144091">
    <property type="entry name" value="Rhomboid-like"/>
    <property type="match status" value="1"/>
</dbReference>
<evidence type="ECO:0000256" key="1">
    <source>
        <dbReference type="ARBA" id="ARBA00004141"/>
    </source>
</evidence>
<comment type="subcellular location">
    <subcellularLocation>
        <location evidence="1">Membrane</location>
        <topology evidence="1">Multi-pass membrane protein</topology>
    </subcellularLocation>
</comment>
<keyword evidence="8" id="KW-0378">Hydrolase</keyword>
<keyword evidence="4 6" id="KW-0472">Membrane</keyword>
<dbReference type="PANTHER" id="PTHR43066:SF11">
    <property type="entry name" value="PEPTIDASE S54 RHOMBOID DOMAIN-CONTAINING PROTEIN"/>
    <property type="match status" value="1"/>
</dbReference>
<dbReference type="GO" id="GO:0008233">
    <property type="term" value="F:peptidase activity"/>
    <property type="evidence" value="ECO:0007669"/>
    <property type="project" value="UniProtKB-KW"/>
</dbReference>
<evidence type="ECO:0000256" key="6">
    <source>
        <dbReference type="SAM" id="Phobius"/>
    </source>
</evidence>
<dbReference type="Gene3D" id="1.20.1540.10">
    <property type="entry name" value="Rhomboid-like"/>
    <property type="match status" value="1"/>
</dbReference>
<evidence type="ECO:0000313" key="8">
    <source>
        <dbReference type="EMBL" id="MBP2320152.1"/>
    </source>
</evidence>